<dbReference type="InterPro" id="IPR007811">
    <property type="entry name" value="RPC4"/>
</dbReference>
<keyword evidence="2" id="KW-0240">DNA-directed RNA polymerase</keyword>
<dbReference type="GO" id="GO:0003677">
    <property type="term" value="F:DNA binding"/>
    <property type="evidence" value="ECO:0007669"/>
    <property type="project" value="InterPro"/>
</dbReference>
<dbReference type="GO" id="GO:0042797">
    <property type="term" value="P:tRNA transcription by RNA polymerase III"/>
    <property type="evidence" value="ECO:0007669"/>
    <property type="project" value="TreeGrafter"/>
</dbReference>
<evidence type="ECO:0000256" key="5">
    <source>
        <dbReference type="SAM" id="MobiDB-lite"/>
    </source>
</evidence>
<feature type="region of interest" description="Disordered" evidence="5">
    <location>
        <begin position="198"/>
        <end position="229"/>
    </location>
</feature>
<dbReference type="Proteomes" id="UP000309038">
    <property type="component" value="Unassembled WGS sequence"/>
</dbReference>
<dbReference type="AlphaFoldDB" id="A0A4S4KN11"/>
<sequence>MGPALAGTSARRTAPRSNFAPVIPQGPGASSRLGAGLTQTTAPSLGVKRELNDLGVSGQSKGKKVDEDEGEVYSDPDEGVEIVDMENVRTMDWMAPESLRKDKESRKKKVKKEEKINVDPKGKGVDMSGTTSGTSVEPEELGNVNLANALHLSDSEDEEELEDIIDDFALAMDMGVDEDVRQERLYFFQFPSPLPTFYSSSPRPEAEHEINATEPEASGTSKVKQEESAADAKVDGVIGQLEVYKSGAVKMRLGNGIVMDVTAATQPSFLQHAVYLDPENKRLCVLGEVNRRFVVSPDIETLLASMEAADHPAPPELEIDGLISMDTT</sequence>
<feature type="compositionally biased region" description="Acidic residues" evidence="5">
    <location>
        <begin position="67"/>
        <end position="79"/>
    </location>
</feature>
<feature type="compositionally biased region" description="Basic and acidic residues" evidence="5">
    <location>
        <begin position="99"/>
        <end position="124"/>
    </location>
</feature>
<name>A0A4S4KN11_9APHY</name>
<proteinExistence type="predicted"/>
<organism evidence="6 7">
    <name type="scientific">Hermanssonia centrifuga</name>
    <dbReference type="NCBI Taxonomy" id="98765"/>
    <lineage>
        <taxon>Eukaryota</taxon>
        <taxon>Fungi</taxon>
        <taxon>Dikarya</taxon>
        <taxon>Basidiomycota</taxon>
        <taxon>Agaricomycotina</taxon>
        <taxon>Agaricomycetes</taxon>
        <taxon>Polyporales</taxon>
        <taxon>Meruliaceae</taxon>
        <taxon>Hermanssonia</taxon>
    </lineage>
</organism>
<dbReference type="Pfam" id="PF05132">
    <property type="entry name" value="RNA_pol_Rpc4"/>
    <property type="match status" value="1"/>
</dbReference>
<gene>
    <name evidence="6" type="ORF">EW026_g3152</name>
</gene>
<feature type="region of interest" description="Disordered" evidence="5">
    <location>
        <begin position="99"/>
        <end position="138"/>
    </location>
</feature>
<evidence type="ECO:0008006" key="8">
    <source>
        <dbReference type="Google" id="ProtNLM"/>
    </source>
</evidence>
<protein>
    <recommendedName>
        <fullName evidence="8">DNA-directed RNA polymerase III subunit RPC4</fullName>
    </recommendedName>
</protein>
<comment type="subcellular location">
    <subcellularLocation>
        <location evidence="1">Nucleus</location>
    </subcellularLocation>
</comment>
<dbReference type="EMBL" id="SGPJ01000090">
    <property type="protein sequence ID" value="THG99147.1"/>
    <property type="molecule type" value="Genomic_DNA"/>
</dbReference>
<evidence type="ECO:0000313" key="7">
    <source>
        <dbReference type="Proteomes" id="UP000309038"/>
    </source>
</evidence>
<keyword evidence="3" id="KW-0804">Transcription</keyword>
<evidence type="ECO:0000256" key="4">
    <source>
        <dbReference type="ARBA" id="ARBA00023242"/>
    </source>
</evidence>
<evidence type="ECO:0000256" key="2">
    <source>
        <dbReference type="ARBA" id="ARBA00022478"/>
    </source>
</evidence>
<dbReference type="GO" id="GO:0005666">
    <property type="term" value="C:RNA polymerase III complex"/>
    <property type="evidence" value="ECO:0007669"/>
    <property type="project" value="InterPro"/>
</dbReference>
<accession>A0A4S4KN11</accession>
<evidence type="ECO:0000256" key="1">
    <source>
        <dbReference type="ARBA" id="ARBA00004123"/>
    </source>
</evidence>
<dbReference type="PANTHER" id="PTHR13408:SF0">
    <property type="entry name" value="DNA-DIRECTED RNA POLYMERASE III SUBUNIT RPC4"/>
    <property type="match status" value="1"/>
</dbReference>
<evidence type="ECO:0000313" key="6">
    <source>
        <dbReference type="EMBL" id="THG99147.1"/>
    </source>
</evidence>
<comment type="caution">
    <text evidence="6">The sequence shown here is derived from an EMBL/GenBank/DDBJ whole genome shotgun (WGS) entry which is preliminary data.</text>
</comment>
<reference evidence="6 7" key="1">
    <citation type="submission" date="2019-02" db="EMBL/GenBank/DDBJ databases">
        <title>Genome sequencing of the rare red list fungi Phlebia centrifuga.</title>
        <authorList>
            <person name="Buettner E."/>
            <person name="Kellner H."/>
        </authorList>
    </citation>
    <scope>NUCLEOTIDE SEQUENCE [LARGE SCALE GENOMIC DNA]</scope>
    <source>
        <strain evidence="6 7">DSM 108282</strain>
    </source>
</reference>
<keyword evidence="7" id="KW-1185">Reference proteome</keyword>
<feature type="region of interest" description="Disordered" evidence="5">
    <location>
        <begin position="1"/>
        <end position="79"/>
    </location>
</feature>
<evidence type="ECO:0000256" key="3">
    <source>
        <dbReference type="ARBA" id="ARBA00023163"/>
    </source>
</evidence>
<dbReference type="PANTHER" id="PTHR13408">
    <property type="entry name" value="DNA-DIRECTED RNA POLYMERASE III"/>
    <property type="match status" value="1"/>
</dbReference>
<keyword evidence="4" id="KW-0539">Nucleus</keyword>